<protein>
    <recommendedName>
        <fullName evidence="1">AbiEi antitoxin N-terminal domain-containing protein</fullName>
    </recommendedName>
</protein>
<proteinExistence type="predicted"/>
<dbReference type="RefSeq" id="WP_114929153.1">
    <property type="nucleotide sequence ID" value="NZ_CP031229.1"/>
</dbReference>
<name>A0A345NPY9_9MICO</name>
<dbReference type="Pfam" id="PF13338">
    <property type="entry name" value="AbiEi_4"/>
    <property type="match status" value="1"/>
</dbReference>
<dbReference type="AlphaFoldDB" id="A0A345NPY9"/>
<keyword evidence="3" id="KW-1185">Reference proteome</keyword>
<evidence type="ECO:0000313" key="3">
    <source>
        <dbReference type="Proteomes" id="UP000253790"/>
    </source>
</evidence>
<dbReference type="Proteomes" id="UP000253790">
    <property type="component" value="Chromosome"/>
</dbReference>
<dbReference type="OrthoDB" id="5517693at2"/>
<dbReference type="EMBL" id="CP031229">
    <property type="protein sequence ID" value="AXH97097.1"/>
    <property type="molecule type" value="Genomic_DNA"/>
</dbReference>
<dbReference type="InterPro" id="IPR025159">
    <property type="entry name" value="AbiEi_N"/>
</dbReference>
<reference evidence="2 3" key="1">
    <citation type="submission" date="2018-07" db="EMBL/GenBank/DDBJ databases">
        <title>Complete genome sequencing of Ornithinimicrobium sp. AMA3305.</title>
        <authorList>
            <person name="Bae J.-W."/>
        </authorList>
    </citation>
    <scope>NUCLEOTIDE SEQUENCE [LARGE SCALE GENOMIC DNA]</scope>
    <source>
        <strain evidence="2 3">AMA3305</strain>
    </source>
</reference>
<dbReference type="KEGG" id="orn:DV701_14100"/>
<evidence type="ECO:0000259" key="1">
    <source>
        <dbReference type="Pfam" id="PF13338"/>
    </source>
</evidence>
<accession>A0A345NPY9</accession>
<organism evidence="2 3">
    <name type="scientific">Ornithinimicrobium avium</name>
    <dbReference type="NCBI Taxonomy" id="2283195"/>
    <lineage>
        <taxon>Bacteria</taxon>
        <taxon>Bacillati</taxon>
        <taxon>Actinomycetota</taxon>
        <taxon>Actinomycetes</taxon>
        <taxon>Micrococcales</taxon>
        <taxon>Ornithinimicrobiaceae</taxon>
        <taxon>Ornithinimicrobium</taxon>
    </lineage>
</organism>
<evidence type="ECO:0000313" key="2">
    <source>
        <dbReference type="EMBL" id="AXH97097.1"/>
    </source>
</evidence>
<feature type="domain" description="AbiEi antitoxin N-terminal" evidence="1">
    <location>
        <begin position="9"/>
        <end position="44"/>
    </location>
</feature>
<sequence>MSDVRGSLAAHQGVATTVQLTALGVTPAELKGLLASGVLVRLRRATFIDGQLWRTTSPWEKHQLRARAVAAALVPGSPYALSHHSSLAVRGSACTAWTTGSIWCAPTVAGVGAEPWCTCTLRS</sequence>
<gene>
    <name evidence="2" type="ORF">DV701_14100</name>
</gene>